<dbReference type="EMBL" id="CALNXK010000152">
    <property type="protein sequence ID" value="CAH3169839.1"/>
    <property type="molecule type" value="Genomic_DNA"/>
</dbReference>
<feature type="transmembrane region" description="Helical" evidence="1">
    <location>
        <begin position="6"/>
        <end position="25"/>
    </location>
</feature>
<keyword evidence="1" id="KW-0472">Membrane</keyword>
<feature type="non-terminal residue" evidence="2">
    <location>
        <position position="1"/>
    </location>
</feature>
<keyword evidence="1" id="KW-1133">Transmembrane helix</keyword>
<name>A0ABN8QSH0_9CNID</name>
<sequence length="78" mass="8812">TSCLPRILFSVLLLFYFNVVVNCTIEEFALRFTEEGTTVREEIDVDAEGKTEVIRVPAHNNKAPMDVMNDFISVSNVC</sequence>
<evidence type="ECO:0000256" key="1">
    <source>
        <dbReference type="SAM" id="Phobius"/>
    </source>
</evidence>
<organism evidence="2 3">
    <name type="scientific">Porites lobata</name>
    <dbReference type="NCBI Taxonomy" id="104759"/>
    <lineage>
        <taxon>Eukaryota</taxon>
        <taxon>Metazoa</taxon>
        <taxon>Cnidaria</taxon>
        <taxon>Anthozoa</taxon>
        <taxon>Hexacorallia</taxon>
        <taxon>Scleractinia</taxon>
        <taxon>Fungiina</taxon>
        <taxon>Poritidae</taxon>
        <taxon>Porites</taxon>
    </lineage>
</organism>
<reference evidence="2 3" key="1">
    <citation type="submission" date="2022-05" db="EMBL/GenBank/DDBJ databases">
        <authorList>
            <consortium name="Genoscope - CEA"/>
            <person name="William W."/>
        </authorList>
    </citation>
    <scope>NUCLEOTIDE SEQUENCE [LARGE SCALE GENOMIC DNA]</scope>
</reference>
<protein>
    <submittedName>
        <fullName evidence="2">Uncharacterized protein</fullName>
    </submittedName>
</protein>
<keyword evidence="1" id="KW-0812">Transmembrane</keyword>
<keyword evidence="3" id="KW-1185">Reference proteome</keyword>
<accession>A0ABN8QSH0</accession>
<comment type="caution">
    <text evidence="2">The sequence shown here is derived from an EMBL/GenBank/DDBJ whole genome shotgun (WGS) entry which is preliminary data.</text>
</comment>
<dbReference type="Proteomes" id="UP001159405">
    <property type="component" value="Unassembled WGS sequence"/>
</dbReference>
<evidence type="ECO:0000313" key="2">
    <source>
        <dbReference type="EMBL" id="CAH3169839.1"/>
    </source>
</evidence>
<proteinExistence type="predicted"/>
<evidence type="ECO:0000313" key="3">
    <source>
        <dbReference type="Proteomes" id="UP001159405"/>
    </source>
</evidence>
<gene>
    <name evidence="2" type="ORF">PLOB_00010326</name>
</gene>